<dbReference type="PANTHER" id="PTHR10913">
    <property type="entry name" value="FOLLISTATIN-RELATED"/>
    <property type="match status" value="1"/>
</dbReference>
<dbReference type="GO" id="GO:0030510">
    <property type="term" value="P:regulation of BMP signaling pathway"/>
    <property type="evidence" value="ECO:0007669"/>
    <property type="project" value="TreeGrafter"/>
</dbReference>
<dbReference type="InterPro" id="IPR036058">
    <property type="entry name" value="Kazal_dom_sf"/>
</dbReference>
<evidence type="ECO:0000259" key="3">
    <source>
        <dbReference type="PROSITE" id="PS51465"/>
    </source>
</evidence>
<evidence type="ECO:0000256" key="1">
    <source>
        <dbReference type="ARBA" id="ARBA00023157"/>
    </source>
</evidence>
<comment type="caution">
    <text evidence="4">The sequence shown here is derived from an EMBL/GenBank/DDBJ whole genome shotgun (WGS) entry which is preliminary data.</text>
</comment>
<protein>
    <recommendedName>
        <fullName evidence="3">Kazal-like domain-containing protein</fullName>
    </recommendedName>
</protein>
<proteinExistence type="predicted"/>
<dbReference type="CDD" id="cd00104">
    <property type="entry name" value="KAZAL_FS"/>
    <property type="match status" value="1"/>
</dbReference>
<keyword evidence="1" id="KW-1015">Disulfide bond</keyword>
<dbReference type="EMBL" id="CADEAL010000105">
    <property type="protein sequence ID" value="CAB1414428.1"/>
    <property type="molecule type" value="Genomic_DNA"/>
</dbReference>
<feature type="compositionally biased region" description="Basic and acidic residues" evidence="2">
    <location>
        <begin position="43"/>
        <end position="55"/>
    </location>
</feature>
<dbReference type="InterPro" id="IPR002350">
    <property type="entry name" value="Kazal_dom"/>
</dbReference>
<name>A0A9N7TLV5_PLEPL</name>
<dbReference type="AlphaFoldDB" id="A0A9N7TLV5"/>
<dbReference type="PANTHER" id="PTHR10913:SF9">
    <property type="entry name" value="FOLLISTATIN-RELATED PROTEIN 4"/>
    <property type="match status" value="1"/>
</dbReference>
<feature type="domain" description="Kazal-like" evidence="3">
    <location>
        <begin position="89"/>
        <end position="136"/>
    </location>
</feature>
<dbReference type="GO" id="GO:0005615">
    <property type="term" value="C:extracellular space"/>
    <property type="evidence" value="ECO:0007669"/>
    <property type="project" value="TreeGrafter"/>
</dbReference>
<feature type="compositionally biased region" description="Low complexity" evidence="2">
    <location>
        <begin position="57"/>
        <end position="69"/>
    </location>
</feature>
<evidence type="ECO:0000313" key="5">
    <source>
        <dbReference type="Proteomes" id="UP001153269"/>
    </source>
</evidence>
<dbReference type="PROSITE" id="PS51465">
    <property type="entry name" value="KAZAL_2"/>
    <property type="match status" value="1"/>
</dbReference>
<feature type="region of interest" description="Disordered" evidence="2">
    <location>
        <begin position="1"/>
        <end position="72"/>
    </location>
</feature>
<dbReference type="Gene3D" id="3.30.60.30">
    <property type="match status" value="1"/>
</dbReference>
<dbReference type="SUPFAM" id="SSF100895">
    <property type="entry name" value="Kazal-type serine protease inhibitors"/>
    <property type="match status" value="1"/>
</dbReference>
<organism evidence="4 5">
    <name type="scientific">Pleuronectes platessa</name>
    <name type="common">European plaice</name>
    <dbReference type="NCBI Taxonomy" id="8262"/>
    <lineage>
        <taxon>Eukaryota</taxon>
        <taxon>Metazoa</taxon>
        <taxon>Chordata</taxon>
        <taxon>Craniata</taxon>
        <taxon>Vertebrata</taxon>
        <taxon>Euteleostomi</taxon>
        <taxon>Actinopterygii</taxon>
        <taxon>Neopterygii</taxon>
        <taxon>Teleostei</taxon>
        <taxon>Neoteleostei</taxon>
        <taxon>Acanthomorphata</taxon>
        <taxon>Carangaria</taxon>
        <taxon>Pleuronectiformes</taxon>
        <taxon>Pleuronectoidei</taxon>
        <taxon>Pleuronectidae</taxon>
        <taxon>Pleuronectes</taxon>
    </lineage>
</organism>
<dbReference type="Proteomes" id="UP001153269">
    <property type="component" value="Unassembled WGS sequence"/>
</dbReference>
<dbReference type="SMART" id="SM00280">
    <property type="entry name" value="KAZAL"/>
    <property type="match status" value="1"/>
</dbReference>
<keyword evidence="5" id="KW-1185">Reference proteome</keyword>
<feature type="compositionally biased region" description="Low complexity" evidence="2">
    <location>
        <begin position="24"/>
        <end position="35"/>
    </location>
</feature>
<accession>A0A9N7TLV5</accession>
<sequence>MRWNERESTRRRRKKEVGHRWITAAGSHGAHKSSSQIITTEEGPGRDTGAREDQSKPCPTRTRTPVRGPTVDEGGSACLMAETGRAECVCQEKCRPSFVPVCGSDGRFFENHCEVYRTACLERRRIYVVHSKDCFFKGCGSGSRLFLGNNNAEH</sequence>
<dbReference type="InterPro" id="IPR050653">
    <property type="entry name" value="Prot_Inhib_GrowthFact_Antg"/>
</dbReference>
<dbReference type="Pfam" id="PF07648">
    <property type="entry name" value="Kazal_2"/>
    <property type="match status" value="1"/>
</dbReference>
<evidence type="ECO:0000256" key="2">
    <source>
        <dbReference type="SAM" id="MobiDB-lite"/>
    </source>
</evidence>
<reference evidence="4" key="1">
    <citation type="submission" date="2020-03" db="EMBL/GenBank/DDBJ databases">
        <authorList>
            <person name="Weist P."/>
        </authorList>
    </citation>
    <scope>NUCLEOTIDE SEQUENCE</scope>
</reference>
<gene>
    <name evidence="4" type="ORF">PLEPLA_LOCUS2137</name>
</gene>
<dbReference type="GO" id="GO:0030154">
    <property type="term" value="P:cell differentiation"/>
    <property type="evidence" value="ECO:0007669"/>
    <property type="project" value="TreeGrafter"/>
</dbReference>
<evidence type="ECO:0000313" key="4">
    <source>
        <dbReference type="EMBL" id="CAB1414428.1"/>
    </source>
</evidence>